<sequence length="151" mass="16584">MRVVPHHLEDITACTAGTKANSHLNVAAKHELLKRKKIKERGRQSNAGNNLGRWRGRGCPEQILHQGWVTSPLSAGWSLQVTVQVTSAANVACYKRREGLHARGGLMSSSRMVPAWKPSETLWSFPKRPVARGEMPAMAAKAIGGGLMQRR</sequence>
<gene>
    <name evidence="1" type="ORF">AV530_000636</name>
</gene>
<dbReference type="Proteomes" id="UP000190648">
    <property type="component" value="Unassembled WGS sequence"/>
</dbReference>
<proteinExistence type="predicted"/>
<evidence type="ECO:0000313" key="2">
    <source>
        <dbReference type="Proteomes" id="UP000190648"/>
    </source>
</evidence>
<evidence type="ECO:0000313" key="1">
    <source>
        <dbReference type="EMBL" id="OPJ58900.1"/>
    </source>
</evidence>
<name>A0A1V4IGB7_PATFA</name>
<dbReference type="EMBL" id="LSYS01009753">
    <property type="protein sequence ID" value="OPJ58900.1"/>
    <property type="molecule type" value="Genomic_DNA"/>
</dbReference>
<accession>A0A1V4IGB7</accession>
<comment type="caution">
    <text evidence="1">The sequence shown here is derived from an EMBL/GenBank/DDBJ whole genome shotgun (WGS) entry which is preliminary data.</text>
</comment>
<protein>
    <submittedName>
        <fullName evidence="1">Uncharacterized protein</fullName>
    </submittedName>
</protein>
<dbReference type="AlphaFoldDB" id="A0A1V4IGB7"/>
<organism evidence="1 2">
    <name type="scientific">Patagioenas fasciata monilis</name>
    <dbReference type="NCBI Taxonomy" id="372326"/>
    <lineage>
        <taxon>Eukaryota</taxon>
        <taxon>Metazoa</taxon>
        <taxon>Chordata</taxon>
        <taxon>Craniata</taxon>
        <taxon>Vertebrata</taxon>
        <taxon>Euteleostomi</taxon>
        <taxon>Archelosauria</taxon>
        <taxon>Archosauria</taxon>
        <taxon>Dinosauria</taxon>
        <taxon>Saurischia</taxon>
        <taxon>Theropoda</taxon>
        <taxon>Coelurosauria</taxon>
        <taxon>Aves</taxon>
        <taxon>Neognathae</taxon>
        <taxon>Neoaves</taxon>
        <taxon>Columbimorphae</taxon>
        <taxon>Columbiformes</taxon>
        <taxon>Columbidae</taxon>
        <taxon>Patagioenas</taxon>
    </lineage>
</organism>
<keyword evidence="2" id="KW-1185">Reference proteome</keyword>
<reference evidence="1 2" key="1">
    <citation type="submission" date="2016-02" db="EMBL/GenBank/DDBJ databases">
        <title>Band-tailed pigeon sequencing and assembly.</title>
        <authorList>
            <person name="Soares A.E."/>
            <person name="Novak B.J."/>
            <person name="Rice E.S."/>
            <person name="O'Connell B."/>
            <person name="Chang D."/>
            <person name="Weber S."/>
            <person name="Shapiro B."/>
        </authorList>
    </citation>
    <scope>NUCLEOTIDE SEQUENCE [LARGE SCALE GENOMIC DNA]</scope>
    <source>
        <strain evidence="1">BTP2013</strain>
        <tissue evidence="1">Blood</tissue>
    </source>
</reference>